<evidence type="ECO:0000313" key="2">
    <source>
        <dbReference type="EMBL" id="KAL3790790.1"/>
    </source>
</evidence>
<accession>A0ABD3PRY7</accession>
<dbReference type="Proteomes" id="UP001530400">
    <property type="component" value="Unassembled WGS sequence"/>
</dbReference>
<reference evidence="2 3" key="1">
    <citation type="submission" date="2024-10" db="EMBL/GenBank/DDBJ databases">
        <title>Updated reference genomes for cyclostephanoid diatoms.</title>
        <authorList>
            <person name="Roberts W.R."/>
            <person name="Alverson A.J."/>
        </authorList>
    </citation>
    <scope>NUCLEOTIDE SEQUENCE [LARGE SCALE GENOMIC DNA]</scope>
    <source>
        <strain evidence="2 3">AJA010-31</strain>
    </source>
</reference>
<dbReference type="EMBL" id="JALLPJ020000485">
    <property type="protein sequence ID" value="KAL3790790.1"/>
    <property type="molecule type" value="Genomic_DNA"/>
</dbReference>
<comment type="caution">
    <text evidence="2">The sequence shown here is derived from an EMBL/GenBank/DDBJ whole genome shotgun (WGS) entry which is preliminary data.</text>
</comment>
<dbReference type="Gene3D" id="3.40.50.300">
    <property type="entry name" value="P-loop containing nucleotide triphosphate hydrolases"/>
    <property type="match status" value="1"/>
</dbReference>
<protein>
    <recommendedName>
        <fullName evidence="4">Sulfotransferase domain-containing protein</fullName>
    </recommendedName>
</protein>
<name>A0ABD3PRY7_9STRA</name>
<dbReference type="InterPro" id="IPR040632">
    <property type="entry name" value="Sulfotransfer_4"/>
</dbReference>
<proteinExistence type="predicted"/>
<dbReference type="AlphaFoldDB" id="A0ABD3PRY7"/>
<dbReference type="Pfam" id="PF17784">
    <property type="entry name" value="Sulfotransfer_4"/>
    <property type="match status" value="1"/>
</dbReference>
<feature type="chain" id="PRO_5044795620" description="Sulfotransferase domain-containing protein" evidence="1">
    <location>
        <begin position="24"/>
        <end position="281"/>
    </location>
</feature>
<keyword evidence="1" id="KW-0732">Signal</keyword>
<dbReference type="InterPro" id="IPR027417">
    <property type="entry name" value="P-loop_NTPase"/>
</dbReference>
<dbReference type="PANTHER" id="PTHR36978">
    <property type="entry name" value="P-LOOP CONTAINING NUCLEOTIDE TRIPHOSPHATE HYDROLASE"/>
    <property type="match status" value="1"/>
</dbReference>
<evidence type="ECO:0000313" key="3">
    <source>
        <dbReference type="Proteomes" id="UP001530400"/>
    </source>
</evidence>
<evidence type="ECO:0008006" key="4">
    <source>
        <dbReference type="Google" id="ProtNLM"/>
    </source>
</evidence>
<dbReference type="SUPFAM" id="SSF52540">
    <property type="entry name" value="P-loop containing nucleoside triphosphate hydrolases"/>
    <property type="match status" value="1"/>
</dbReference>
<sequence>MQSRSRVILFVAAICVIVTVKHLQQPIPLESSSSARGAAQTVQTKKVIEDEDVKDRPSCLRAMDREIPKSQYGTLPKPYVNLGMPKMGSTSLQAFFKCGGFNSSHYECGNEFCADCIHRAVSHGQPPLSSCGSHYDAFVQLDNGSFFPQIEYLDEIHREHPNATFLLTFRGMAGWYRSISHWPPNADVINPPLVMSNRMKSANITGLPVGMGRNAGEFTMWFCNHVNNVRQFVKRYPSHGLIELDIEGEGNGKRLGELFGIRSSCWGHANKNPGLGGDKKL</sequence>
<keyword evidence="3" id="KW-1185">Reference proteome</keyword>
<feature type="signal peptide" evidence="1">
    <location>
        <begin position="1"/>
        <end position="23"/>
    </location>
</feature>
<organism evidence="2 3">
    <name type="scientific">Cyclotella atomus</name>
    <dbReference type="NCBI Taxonomy" id="382360"/>
    <lineage>
        <taxon>Eukaryota</taxon>
        <taxon>Sar</taxon>
        <taxon>Stramenopiles</taxon>
        <taxon>Ochrophyta</taxon>
        <taxon>Bacillariophyta</taxon>
        <taxon>Coscinodiscophyceae</taxon>
        <taxon>Thalassiosirophycidae</taxon>
        <taxon>Stephanodiscales</taxon>
        <taxon>Stephanodiscaceae</taxon>
        <taxon>Cyclotella</taxon>
    </lineage>
</organism>
<gene>
    <name evidence="2" type="ORF">ACHAWO_012924</name>
</gene>
<dbReference type="PANTHER" id="PTHR36978:SF4">
    <property type="entry name" value="P-LOOP CONTAINING NUCLEOSIDE TRIPHOSPHATE HYDROLASE PROTEIN"/>
    <property type="match status" value="1"/>
</dbReference>
<evidence type="ECO:0000256" key="1">
    <source>
        <dbReference type="SAM" id="SignalP"/>
    </source>
</evidence>